<feature type="transmembrane region" description="Helical" evidence="1">
    <location>
        <begin position="320"/>
        <end position="340"/>
    </location>
</feature>
<dbReference type="STRING" id="1817825.A2720_04245"/>
<feature type="transmembrane region" description="Helical" evidence="1">
    <location>
        <begin position="374"/>
        <end position="392"/>
    </location>
</feature>
<organism evidence="2 3">
    <name type="scientific">Candidatus Doudnabacteria bacterium RIFCSPHIGHO2_01_FULL_46_24</name>
    <dbReference type="NCBI Taxonomy" id="1817825"/>
    <lineage>
        <taxon>Bacteria</taxon>
        <taxon>Candidatus Doudnaibacteriota</taxon>
    </lineage>
</organism>
<dbReference type="Proteomes" id="UP000178892">
    <property type="component" value="Unassembled WGS sequence"/>
</dbReference>
<name>A0A1F5NT09_9BACT</name>
<evidence type="ECO:0000256" key="1">
    <source>
        <dbReference type="SAM" id="Phobius"/>
    </source>
</evidence>
<accession>A0A1F5NT09</accession>
<feature type="transmembrane region" description="Helical" evidence="1">
    <location>
        <begin position="461"/>
        <end position="479"/>
    </location>
</feature>
<sequence length="568" mass="62801">MELLLFIGVIILFVLVFNLKGRVSRLERELHKAQNNPAEQSQIQAQVPGQMPPTLTQPQPAAAPIQLGPNWPTLFFNWLKEDWLLKLGALLLLIGFGWLTTYAFLNNWIGPMGRITLGIVAGALILILGWWRIRTWIHQGSVFMVLGSTVILLTIFAAREIYGFFTPVTALAVMFISVAFVATASVKFKVKSLALVSLILAGIAPFLTNSPQSDFVQLFSYLIVVVLGTIWIVAITGWRDLTVAALLLVVFYSAPHFLYISTYRSLLLPFAYGFAAIFFLTNTLGILKRKVGDVLPDIIAAGGNGLFLLIWIWVAAPDQWKSLIISAWMIVFVSGAFLIFKLTRRNEPFYVYAGVGVAMIAAATAAQLQGAALTIAYTVEAAIICLVAYLLLKDLDISKRLSMLLIGPVLLSFSSVTSRAWSVGVIHEDFFVLLILGLAIFGLGLFFFLETKLIKTKPDQLEVILLVAGSMYFYLLLWLSLQAGLVNKDLAVMIALIIYTLIGLAIYIYAGLKESKELRVYAGLLLGFVVLRLLFVDVWKMQLAGRIITFFLIGALLMSTAFIGRKKS</sequence>
<protein>
    <recommendedName>
        <fullName evidence="4">DUF2339 domain-containing protein</fullName>
    </recommendedName>
</protein>
<dbReference type="Pfam" id="PF10101">
    <property type="entry name" value="DUF2339"/>
    <property type="match status" value="1"/>
</dbReference>
<feature type="transmembrane region" description="Helical" evidence="1">
    <location>
        <begin position="241"/>
        <end position="260"/>
    </location>
</feature>
<feature type="transmembrane region" description="Helical" evidence="1">
    <location>
        <begin position="266"/>
        <end position="287"/>
    </location>
</feature>
<reference evidence="2 3" key="1">
    <citation type="journal article" date="2016" name="Nat. Commun.">
        <title>Thousands of microbial genomes shed light on interconnected biogeochemical processes in an aquifer system.</title>
        <authorList>
            <person name="Anantharaman K."/>
            <person name="Brown C.T."/>
            <person name="Hug L.A."/>
            <person name="Sharon I."/>
            <person name="Castelle C.J."/>
            <person name="Probst A.J."/>
            <person name="Thomas B.C."/>
            <person name="Singh A."/>
            <person name="Wilkins M.J."/>
            <person name="Karaoz U."/>
            <person name="Brodie E.L."/>
            <person name="Williams K.H."/>
            <person name="Hubbard S.S."/>
            <person name="Banfield J.F."/>
        </authorList>
    </citation>
    <scope>NUCLEOTIDE SEQUENCE [LARGE SCALE GENOMIC DNA]</scope>
</reference>
<keyword evidence="1" id="KW-0472">Membrane</keyword>
<feature type="transmembrane region" description="Helical" evidence="1">
    <location>
        <begin position="404"/>
        <end position="424"/>
    </location>
</feature>
<keyword evidence="1" id="KW-1133">Transmembrane helix</keyword>
<dbReference type="AlphaFoldDB" id="A0A1F5NT09"/>
<feature type="transmembrane region" description="Helical" evidence="1">
    <location>
        <begin position="193"/>
        <end position="209"/>
    </location>
</feature>
<evidence type="ECO:0000313" key="3">
    <source>
        <dbReference type="Proteomes" id="UP000178892"/>
    </source>
</evidence>
<feature type="transmembrane region" description="Helical" evidence="1">
    <location>
        <begin position="491"/>
        <end position="511"/>
    </location>
</feature>
<comment type="caution">
    <text evidence="2">The sequence shown here is derived from an EMBL/GenBank/DDBJ whole genome shotgun (WGS) entry which is preliminary data.</text>
</comment>
<feature type="transmembrane region" description="Helical" evidence="1">
    <location>
        <begin position="547"/>
        <end position="564"/>
    </location>
</feature>
<gene>
    <name evidence="2" type="ORF">A2720_04245</name>
</gene>
<feature type="transmembrane region" description="Helical" evidence="1">
    <location>
        <begin position="6"/>
        <end position="23"/>
    </location>
</feature>
<feature type="transmembrane region" description="Helical" evidence="1">
    <location>
        <begin position="518"/>
        <end position="535"/>
    </location>
</feature>
<feature type="transmembrane region" description="Helical" evidence="1">
    <location>
        <begin position="294"/>
        <end position="314"/>
    </location>
</feature>
<proteinExistence type="predicted"/>
<dbReference type="EMBL" id="MFEL01000018">
    <property type="protein sequence ID" value="OGE80743.1"/>
    <property type="molecule type" value="Genomic_DNA"/>
</dbReference>
<feature type="transmembrane region" description="Helical" evidence="1">
    <location>
        <begin position="83"/>
        <end position="105"/>
    </location>
</feature>
<feature type="transmembrane region" description="Helical" evidence="1">
    <location>
        <begin position="215"/>
        <end position="234"/>
    </location>
</feature>
<keyword evidence="1" id="KW-0812">Transmembrane</keyword>
<dbReference type="PANTHER" id="PTHR38434">
    <property type="entry name" value="BLL2549 PROTEIN"/>
    <property type="match status" value="1"/>
</dbReference>
<dbReference type="PANTHER" id="PTHR38434:SF1">
    <property type="entry name" value="BLL2549 PROTEIN"/>
    <property type="match status" value="1"/>
</dbReference>
<dbReference type="InterPro" id="IPR019286">
    <property type="entry name" value="DUF2339_TM"/>
</dbReference>
<feature type="transmembrane region" description="Helical" evidence="1">
    <location>
        <begin position="140"/>
        <end position="158"/>
    </location>
</feature>
<feature type="transmembrane region" description="Helical" evidence="1">
    <location>
        <begin position="111"/>
        <end position="133"/>
    </location>
</feature>
<feature type="transmembrane region" description="Helical" evidence="1">
    <location>
        <begin position="164"/>
        <end position="186"/>
    </location>
</feature>
<evidence type="ECO:0008006" key="4">
    <source>
        <dbReference type="Google" id="ProtNLM"/>
    </source>
</evidence>
<evidence type="ECO:0000313" key="2">
    <source>
        <dbReference type="EMBL" id="OGE80743.1"/>
    </source>
</evidence>
<feature type="transmembrane region" description="Helical" evidence="1">
    <location>
        <begin position="430"/>
        <end position="449"/>
    </location>
</feature>
<feature type="transmembrane region" description="Helical" evidence="1">
    <location>
        <begin position="349"/>
        <end position="368"/>
    </location>
</feature>